<feature type="domain" description="Replication-associated protein G2P N-terminal" evidence="1">
    <location>
        <begin position="41"/>
        <end position="246"/>
    </location>
</feature>
<dbReference type="RefSeq" id="WP_252471538.1">
    <property type="nucleotide sequence ID" value="NZ_JALBWM010000106.1"/>
</dbReference>
<organism evidence="3 4">
    <name type="scientific">Microbulbifer okhotskensis</name>
    <dbReference type="NCBI Taxonomy" id="2926617"/>
    <lineage>
        <taxon>Bacteria</taxon>
        <taxon>Pseudomonadati</taxon>
        <taxon>Pseudomonadota</taxon>
        <taxon>Gammaproteobacteria</taxon>
        <taxon>Cellvibrionales</taxon>
        <taxon>Microbulbiferaceae</taxon>
        <taxon>Microbulbifer</taxon>
    </lineage>
</organism>
<evidence type="ECO:0000259" key="1">
    <source>
        <dbReference type="Pfam" id="PF05144"/>
    </source>
</evidence>
<feature type="domain" description="Replication-associated protein G2P C-terminal" evidence="2">
    <location>
        <begin position="283"/>
        <end position="367"/>
    </location>
</feature>
<evidence type="ECO:0000313" key="4">
    <source>
        <dbReference type="Proteomes" id="UP001139028"/>
    </source>
</evidence>
<gene>
    <name evidence="3" type="ORF">MO867_17475</name>
</gene>
<dbReference type="EMBL" id="JALBWM010000106">
    <property type="protein sequence ID" value="MCO1336125.1"/>
    <property type="molecule type" value="Genomic_DNA"/>
</dbReference>
<dbReference type="InterPro" id="IPR022686">
    <property type="entry name" value="G2P_N"/>
</dbReference>
<proteinExistence type="predicted"/>
<dbReference type="GO" id="GO:0006260">
    <property type="term" value="P:DNA replication"/>
    <property type="evidence" value="ECO:0007669"/>
    <property type="project" value="InterPro"/>
</dbReference>
<evidence type="ECO:0000259" key="2">
    <source>
        <dbReference type="Pfam" id="PF05155"/>
    </source>
</evidence>
<protein>
    <submittedName>
        <fullName evidence="3">Phage/plasmid replication protein</fullName>
    </submittedName>
</protein>
<reference evidence="3" key="1">
    <citation type="journal article" date="2022" name="Arch. Microbiol.">
        <title>Microbulbifer okhotskensis sp. nov., isolated from a deep bottom sediment of the Okhotsk Sea.</title>
        <authorList>
            <person name="Romanenko L."/>
            <person name="Kurilenko V."/>
            <person name="Otstavnykh N."/>
            <person name="Velansky P."/>
            <person name="Isaeva M."/>
            <person name="Mikhailov V."/>
        </authorList>
    </citation>
    <scope>NUCLEOTIDE SEQUENCE</scope>
    <source>
        <strain evidence="3">OS29</strain>
    </source>
</reference>
<sequence length="374" mass="42344">MFFDWLSIHQDHASDLPVIGDRYIRVYDTGTGEDIGGNQPTHHHAGSYSTTINIRISGNRVTVTGNPSRINRLDNLFGYTSIDQCVEVYNRILAKYGLPPFTKNTNDIWKGTAYSSTARMAPNGAVITELHVTSNCSVGAGNVEQFIKGISSLPYRHMEPRLHTNGQTCDWLTKTGKGGRLIYPSVYNKAFEINLHSLPKIKRTYGDKSAEYKYLKDLINFCHEHGIVRFEQKLKSDLLRREGLNYYGFDHPKKLRSMHQEFLDIQQKLKVEAMTLESITETLIAEGVCTGTRSANATSIYAIQWMHGHTFDLKKSQVQTHRARLRKIGIDIAMKCDISKFSLVTVKETRAIEVGTVSAPHWYRKPQGHLRLAA</sequence>
<name>A0A9X2ERM2_9GAMM</name>
<dbReference type="Pfam" id="PF05155">
    <property type="entry name" value="G2P_X_C"/>
    <property type="match status" value="1"/>
</dbReference>
<dbReference type="Proteomes" id="UP001139028">
    <property type="component" value="Unassembled WGS sequence"/>
</dbReference>
<dbReference type="Pfam" id="PF05144">
    <property type="entry name" value="Phage_CRI"/>
    <property type="match status" value="1"/>
</dbReference>
<comment type="caution">
    <text evidence="3">The sequence shown here is derived from an EMBL/GenBank/DDBJ whole genome shotgun (WGS) entry which is preliminary data.</text>
</comment>
<evidence type="ECO:0000313" key="3">
    <source>
        <dbReference type="EMBL" id="MCO1336125.1"/>
    </source>
</evidence>
<accession>A0A9X2ERM2</accession>
<keyword evidence="4" id="KW-1185">Reference proteome</keyword>
<dbReference type="AlphaFoldDB" id="A0A9X2ERM2"/>
<dbReference type="InterPro" id="IPR022688">
    <property type="entry name" value="G2P_C"/>
</dbReference>